<organism evidence="1">
    <name type="scientific">termite gut metagenome</name>
    <dbReference type="NCBI Taxonomy" id="433724"/>
    <lineage>
        <taxon>unclassified sequences</taxon>
        <taxon>metagenomes</taxon>
        <taxon>organismal metagenomes</taxon>
    </lineage>
</organism>
<proteinExistence type="predicted"/>
<dbReference type="EMBL" id="SNRY01001637">
    <property type="protein sequence ID" value="KAA6329511.1"/>
    <property type="molecule type" value="Genomic_DNA"/>
</dbReference>
<sequence length="39" mass="4518">MNLCIMKIDTIMGSYKCFKKRPLINTQTRGITSLALLNW</sequence>
<name>A0A5J4R969_9ZZZZ</name>
<protein>
    <submittedName>
        <fullName evidence="1">Uncharacterized protein</fullName>
    </submittedName>
</protein>
<accession>A0A5J4R969</accession>
<gene>
    <name evidence="1" type="ORF">EZS27_021691</name>
</gene>
<dbReference type="AlphaFoldDB" id="A0A5J4R969"/>
<evidence type="ECO:0000313" key="1">
    <source>
        <dbReference type="EMBL" id="KAA6329511.1"/>
    </source>
</evidence>
<comment type="caution">
    <text evidence="1">The sequence shown here is derived from an EMBL/GenBank/DDBJ whole genome shotgun (WGS) entry which is preliminary data.</text>
</comment>
<reference evidence="1" key="1">
    <citation type="submission" date="2019-03" db="EMBL/GenBank/DDBJ databases">
        <title>Single cell metagenomics reveals metabolic interactions within the superorganism composed of flagellate Streblomastix strix and complex community of Bacteroidetes bacteria on its surface.</title>
        <authorList>
            <person name="Treitli S.C."/>
            <person name="Kolisko M."/>
            <person name="Husnik F."/>
            <person name="Keeling P."/>
            <person name="Hampl V."/>
        </authorList>
    </citation>
    <scope>NUCLEOTIDE SEQUENCE</scope>
    <source>
        <strain evidence="1">STM</strain>
    </source>
</reference>